<dbReference type="Proteomes" id="UP000265703">
    <property type="component" value="Unassembled WGS sequence"/>
</dbReference>
<dbReference type="AlphaFoldDB" id="A0A397SI12"/>
<feature type="domain" description="DUF8211" evidence="1">
    <location>
        <begin position="34"/>
        <end position="111"/>
    </location>
</feature>
<organism evidence="2 3">
    <name type="scientific">Glomus cerebriforme</name>
    <dbReference type="NCBI Taxonomy" id="658196"/>
    <lineage>
        <taxon>Eukaryota</taxon>
        <taxon>Fungi</taxon>
        <taxon>Fungi incertae sedis</taxon>
        <taxon>Mucoromycota</taxon>
        <taxon>Glomeromycotina</taxon>
        <taxon>Glomeromycetes</taxon>
        <taxon>Glomerales</taxon>
        <taxon>Glomeraceae</taxon>
        <taxon>Glomus</taxon>
    </lineage>
</organism>
<dbReference type="Pfam" id="PF26638">
    <property type="entry name" value="DUF8211"/>
    <property type="match status" value="1"/>
</dbReference>
<comment type="caution">
    <text evidence="2">The sequence shown here is derived from an EMBL/GenBank/DDBJ whole genome shotgun (WGS) entry which is preliminary data.</text>
</comment>
<gene>
    <name evidence="2" type="ORF">C1645_830129</name>
</gene>
<proteinExistence type="predicted"/>
<evidence type="ECO:0000259" key="1">
    <source>
        <dbReference type="Pfam" id="PF26638"/>
    </source>
</evidence>
<accession>A0A397SI12</accession>
<evidence type="ECO:0000313" key="3">
    <source>
        <dbReference type="Proteomes" id="UP000265703"/>
    </source>
</evidence>
<dbReference type="InterPro" id="IPR058524">
    <property type="entry name" value="DUF8211"/>
</dbReference>
<protein>
    <recommendedName>
        <fullName evidence="1">DUF8211 domain-containing protein</fullName>
    </recommendedName>
</protein>
<evidence type="ECO:0000313" key="2">
    <source>
        <dbReference type="EMBL" id="RIA85900.1"/>
    </source>
</evidence>
<sequence length="113" mass="12963">MSNHRTACSFYQKWLNTHNTSTDLQPSQKHAAAATRIYTKSLNAITNTVYSNRLGISYNTQLTVRRKDHPKAPDNTFVYTKKLSNYNINVSSPSYPYNSSTLKKQTTRCNRLL</sequence>
<name>A0A397SI12_9GLOM</name>
<dbReference type="EMBL" id="QKYT01000398">
    <property type="protein sequence ID" value="RIA85900.1"/>
    <property type="molecule type" value="Genomic_DNA"/>
</dbReference>
<keyword evidence="3" id="KW-1185">Reference proteome</keyword>
<reference evidence="2 3" key="1">
    <citation type="submission" date="2018-06" db="EMBL/GenBank/DDBJ databases">
        <title>Comparative genomics reveals the genomic features of Rhizophagus irregularis, R. cerebriforme, R. diaphanum and Gigaspora rosea, and their symbiotic lifestyle signature.</title>
        <authorList>
            <person name="Morin E."/>
            <person name="San Clemente H."/>
            <person name="Chen E.C.H."/>
            <person name="De La Providencia I."/>
            <person name="Hainaut M."/>
            <person name="Kuo A."/>
            <person name="Kohler A."/>
            <person name="Murat C."/>
            <person name="Tang N."/>
            <person name="Roy S."/>
            <person name="Loubradou J."/>
            <person name="Henrissat B."/>
            <person name="Grigoriev I.V."/>
            <person name="Corradi N."/>
            <person name="Roux C."/>
            <person name="Martin F.M."/>
        </authorList>
    </citation>
    <scope>NUCLEOTIDE SEQUENCE [LARGE SCALE GENOMIC DNA]</scope>
    <source>
        <strain evidence="2 3">DAOM 227022</strain>
    </source>
</reference>